<name>A0ABZ3C776_9ACTN</name>
<organism evidence="1 2">
    <name type="scientific">Propioniciclava soli</name>
    <dbReference type="NCBI Taxonomy" id="2775081"/>
    <lineage>
        <taxon>Bacteria</taxon>
        <taxon>Bacillati</taxon>
        <taxon>Actinomycetota</taxon>
        <taxon>Actinomycetes</taxon>
        <taxon>Propionibacteriales</taxon>
        <taxon>Propionibacteriaceae</taxon>
        <taxon>Propioniciclava</taxon>
    </lineage>
</organism>
<reference evidence="1 2" key="1">
    <citation type="journal article" date="2023" name="Environ Microbiome">
        <title>A coral-associated actinobacterium mitigates coral bleaching under heat stress.</title>
        <authorList>
            <person name="Li J."/>
            <person name="Zou Y."/>
            <person name="Li Q."/>
            <person name="Zhang J."/>
            <person name="Bourne D.G."/>
            <person name="Lyu Y."/>
            <person name="Liu C."/>
            <person name="Zhang S."/>
        </authorList>
    </citation>
    <scope>NUCLEOTIDE SEQUENCE [LARGE SCALE GENOMIC DNA]</scope>
    <source>
        <strain evidence="1 2">SCSIO 13291</strain>
    </source>
</reference>
<evidence type="ECO:0000313" key="2">
    <source>
        <dbReference type="Proteomes" id="UP001434337"/>
    </source>
</evidence>
<accession>A0ABZ3C776</accession>
<dbReference type="Proteomes" id="UP001434337">
    <property type="component" value="Chromosome"/>
</dbReference>
<protein>
    <submittedName>
        <fullName evidence="1">Uncharacterized protein</fullName>
    </submittedName>
</protein>
<dbReference type="EMBL" id="CP115965">
    <property type="protein sequence ID" value="WZW98069.1"/>
    <property type="molecule type" value="Genomic_DNA"/>
</dbReference>
<keyword evidence="2" id="KW-1185">Reference proteome</keyword>
<proteinExistence type="predicted"/>
<evidence type="ECO:0000313" key="1">
    <source>
        <dbReference type="EMBL" id="WZW98069.1"/>
    </source>
</evidence>
<gene>
    <name evidence="1" type="ORF">PCC79_14405</name>
</gene>
<sequence length="214" mass="21357">MTRRVGVDQGVSDALDAEPALRAACGRLAERGLAPVWVVTHVVTDGDGAHIAYTLDLPDVASSDAAPSDADLAALVAAAFAPDASGPAHAHDHALPGPAAVVVGGASAGASAGFHGAALALEARASGTAGRAVVYPGVDALRGVVPVAQVTDASAIDAVSSLGGAFTPETPLQTRNHVRPYLQGGRWVLAVQPAIGGTLVPFEDPAPKRCCQDK</sequence>
<dbReference type="RefSeq" id="WP_232549819.1">
    <property type="nucleotide sequence ID" value="NZ_CP115965.1"/>
</dbReference>